<dbReference type="GO" id="GO:0005634">
    <property type="term" value="C:nucleus"/>
    <property type="evidence" value="ECO:0007669"/>
    <property type="project" value="UniProtKB-SubCell"/>
</dbReference>
<dbReference type="SUPFAM" id="SSF109905">
    <property type="entry name" value="Surp module (SWAP domain)"/>
    <property type="match status" value="1"/>
</dbReference>
<dbReference type="PANTHER" id="PTHR13384:SF19">
    <property type="entry name" value="G PATCH DOMAIN-CONTAINING PROTEIN 1"/>
    <property type="match status" value="1"/>
</dbReference>
<dbReference type="InterPro" id="IPR035967">
    <property type="entry name" value="SWAP/Surp_sf"/>
</dbReference>
<feature type="compositionally biased region" description="Basic residues" evidence="7">
    <location>
        <begin position="938"/>
        <end position="948"/>
    </location>
</feature>
<evidence type="ECO:0000256" key="2">
    <source>
        <dbReference type="ARBA" id="ARBA00022604"/>
    </source>
</evidence>
<dbReference type="Proteomes" id="UP001415857">
    <property type="component" value="Unassembled WGS sequence"/>
</dbReference>
<evidence type="ECO:0000256" key="3">
    <source>
        <dbReference type="ARBA" id="ARBA00022664"/>
    </source>
</evidence>
<evidence type="ECO:0000256" key="7">
    <source>
        <dbReference type="SAM" id="MobiDB-lite"/>
    </source>
</evidence>
<evidence type="ECO:0000256" key="1">
    <source>
        <dbReference type="ARBA" id="ARBA00004123"/>
    </source>
</evidence>
<evidence type="ECO:0000256" key="4">
    <source>
        <dbReference type="ARBA" id="ARBA00022884"/>
    </source>
</evidence>
<feature type="compositionally biased region" description="Basic and acidic residues" evidence="7">
    <location>
        <begin position="497"/>
        <end position="509"/>
    </location>
</feature>
<feature type="region of interest" description="Disordered" evidence="7">
    <location>
        <begin position="911"/>
        <end position="1019"/>
    </location>
</feature>
<dbReference type="PANTHER" id="PTHR13384">
    <property type="entry name" value="G PATCH DOMAIN-CONTAINING PROTEIN 1"/>
    <property type="match status" value="1"/>
</dbReference>
<dbReference type="GO" id="GO:0003723">
    <property type="term" value="F:RNA binding"/>
    <property type="evidence" value="ECO:0007669"/>
    <property type="project" value="UniProtKB-KW"/>
</dbReference>
<protein>
    <recommendedName>
        <fullName evidence="8">SURP motif domain-containing protein</fullName>
    </recommendedName>
</protein>
<feature type="compositionally biased region" description="Polar residues" evidence="7">
    <location>
        <begin position="485"/>
        <end position="496"/>
    </location>
</feature>
<dbReference type="SMART" id="SM00648">
    <property type="entry name" value="SWAP"/>
    <property type="match status" value="1"/>
</dbReference>
<dbReference type="Gene3D" id="1.10.10.790">
    <property type="entry name" value="Surp module"/>
    <property type="match status" value="1"/>
</dbReference>
<dbReference type="FunFam" id="1.10.10.790:FF:000012">
    <property type="entry name" value="G patch domain-containing protein TGH"/>
    <property type="match status" value="1"/>
</dbReference>
<reference evidence="9 10" key="1">
    <citation type="journal article" date="2024" name="Plant J.">
        <title>Genome sequences and population genomics reveal climatic adaptation and genomic divergence between two closely related sweetgum species.</title>
        <authorList>
            <person name="Xu W.Q."/>
            <person name="Ren C.Q."/>
            <person name="Zhang X.Y."/>
            <person name="Comes H.P."/>
            <person name="Liu X.H."/>
            <person name="Li Y.G."/>
            <person name="Kettle C.J."/>
            <person name="Jalonen R."/>
            <person name="Gaisberger H."/>
            <person name="Ma Y.Z."/>
            <person name="Qiu Y.X."/>
        </authorList>
    </citation>
    <scope>NUCLEOTIDE SEQUENCE [LARGE SCALE GENOMIC DNA]</scope>
    <source>
        <strain evidence="9">Hangzhou</strain>
    </source>
</reference>
<feature type="region of interest" description="Disordered" evidence="7">
    <location>
        <begin position="860"/>
        <end position="896"/>
    </location>
</feature>
<feature type="compositionally biased region" description="Basic residues" evidence="7">
    <location>
        <begin position="962"/>
        <end position="991"/>
    </location>
</feature>
<feature type="compositionally biased region" description="Basic and acidic residues" evidence="7">
    <location>
        <begin position="1001"/>
        <end position="1012"/>
    </location>
</feature>
<keyword evidence="6" id="KW-0539">Nucleus</keyword>
<dbReference type="GO" id="GO:0006397">
    <property type="term" value="P:mRNA processing"/>
    <property type="evidence" value="ECO:0007669"/>
    <property type="project" value="UniProtKB-KW"/>
</dbReference>
<organism evidence="9 10">
    <name type="scientific">Liquidambar formosana</name>
    <name type="common">Formosan gum</name>
    <dbReference type="NCBI Taxonomy" id="63359"/>
    <lineage>
        <taxon>Eukaryota</taxon>
        <taxon>Viridiplantae</taxon>
        <taxon>Streptophyta</taxon>
        <taxon>Embryophyta</taxon>
        <taxon>Tracheophyta</taxon>
        <taxon>Spermatophyta</taxon>
        <taxon>Magnoliopsida</taxon>
        <taxon>eudicotyledons</taxon>
        <taxon>Gunneridae</taxon>
        <taxon>Pentapetalae</taxon>
        <taxon>Saxifragales</taxon>
        <taxon>Altingiaceae</taxon>
        <taxon>Liquidambar</taxon>
    </lineage>
</organism>
<name>A0AAP0RLG3_LIQFO</name>
<keyword evidence="10" id="KW-1185">Reference proteome</keyword>
<dbReference type="Pfam" id="PF01805">
    <property type="entry name" value="Surp"/>
    <property type="match status" value="1"/>
</dbReference>
<evidence type="ECO:0000259" key="8">
    <source>
        <dbReference type="PROSITE" id="PS50128"/>
    </source>
</evidence>
<feature type="compositionally biased region" description="Low complexity" evidence="7">
    <location>
        <begin position="919"/>
        <end position="931"/>
    </location>
</feature>
<dbReference type="Pfam" id="PF07713">
    <property type="entry name" value="DUF1604"/>
    <property type="match status" value="1"/>
</dbReference>
<keyword evidence="2" id="KW-0341">Growth regulation</keyword>
<keyword evidence="5" id="KW-0943">RNA-mediated gene silencing</keyword>
<accession>A0AAP0RLG3</accession>
<dbReference type="GO" id="GO:0031047">
    <property type="term" value="P:regulatory ncRNA-mediated gene silencing"/>
    <property type="evidence" value="ECO:0007669"/>
    <property type="project" value="UniProtKB-KW"/>
</dbReference>
<evidence type="ECO:0000313" key="10">
    <source>
        <dbReference type="Proteomes" id="UP001415857"/>
    </source>
</evidence>
<dbReference type="AlphaFoldDB" id="A0AAP0RLG3"/>
<proteinExistence type="predicted"/>
<evidence type="ECO:0000313" key="9">
    <source>
        <dbReference type="EMBL" id="KAK9278176.1"/>
    </source>
</evidence>
<feature type="domain" description="SURP motif" evidence="8">
    <location>
        <begin position="424"/>
        <end position="466"/>
    </location>
</feature>
<sequence length="1019" mass="114321">MDSDEEDYVFFGTPIEREEEITSRKKKSVAEASGNLRSLVPWKQEVRDEEGRRRFHGAFTGGYSAGYYNTVGSKEGWAPQSFTSSRKSRAEVKQQSIFNFLDDDERTEMEGRSLGTSLQFDTFGFTAAEIARKQAEKEQQQRPSAIPGPVPDEIILPATESIGVKLLLKMGWRHGHSIRDSSVNSQYDARREARKAFLAFSSDDTKAEFAGAEPGKSELENIMEQPANNDAQSSQSTPVYVLNPKQDLHGLGYDPFKHAPEFREKKRSRTSGNRELGSRKAFSIKDNLFTSKSGKVAPGFGIGALEELDDEDEDVYASGFEFEDTYVQEIEEPLRLSMDSKEKLPLRLSIDSKQKLGGKEQGVLPGFKVVSNSEYHLERFDPPVIPKDFVPYHKFPGPLEIDNKRADPPPPEVPPPEDNNLRVLIEGVATLVARCGKLFEDLSREKNQSNPLFCFLTGGDGHEYYTRKLWEERQKRNDHTKQQLDGKSSPSVQKMTAESRGKILGEKPLERSAKDLSSSVASTDVHLQFNLSDTFTNPASFSELLEIAKPFKDDLVKQERFERFLKEKYQGGLRSTDAGGASNMSEAARARERLDFEAAAESIEKAKQGKQSQLSVQQFIEMSATGGLHFTPGGLEPARVVQDEDLTVKKVYPKREEFQWRPSPILCKRFDLIDPYMGKPPPAPRMRSKMDSLIFTSDFVKATNMEETVTANREPLSVSQSNAPGTSIEVADKEIEVTVEVENVERPVDLYKAIFSDDSDDEIEESSLNQVDDPQKKIEAANTTLNRLIAGDFLESLGKELGLEVPPDPPYSTNKAVAPAPQNDTFDANTGDVNILPVEVKPSSMLNAVSGTSTSQWVAHSKAYHQQAAQEGRSQEDELIHANPPRSGSKIVETGFSGNKFGEVKLVKLTQEDRKAKTSSSHRQNQSSGSSSDDERSRKRARQHRHRSSNSDSDSSTDHRDRYHSRGKKKRSSREKSSSSRKHSKHRKHRTRDSPSRSSRHGTEKERAEAKREKQKRRD</sequence>
<dbReference type="Pfam" id="PF26093">
    <property type="entry name" value="HTH_TGH"/>
    <property type="match status" value="1"/>
</dbReference>
<keyword evidence="4" id="KW-0694">RNA-binding</keyword>
<feature type="region of interest" description="Disordered" evidence="7">
    <location>
        <begin position="475"/>
        <end position="509"/>
    </location>
</feature>
<evidence type="ECO:0000256" key="6">
    <source>
        <dbReference type="ARBA" id="ARBA00023242"/>
    </source>
</evidence>
<keyword evidence="3" id="KW-0507">mRNA processing</keyword>
<comment type="subcellular location">
    <subcellularLocation>
        <location evidence="1">Nucleus</location>
    </subcellularLocation>
</comment>
<dbReference type="InterPro" id="IPR011666">
    <property type="entry name" value="DUF1604"/>
</dbReference>
<dbReference type="EMBL" id="JBBPBK010000009">
    <property type="protein sequence ID" value="KAK9278176.1"/>
    <property type="molecule type" value="Genomic_DNA"/>
</dbReference>
<comment type="caution">
    <text evidence="9">The sequence shown here is derived from an EMBL/GenBank/DDBJ whole genome shotgun (WGS) entry which is preliminary data.</text>
</comment>
<gene>
    <name evidence="9" type="ORF">L1049_027736</name>
</gene>
<feature type="compositionally biased region" description="Basic and acidic residues" evidence="7">
    <location>
        <begin position="475"/>
        <end position="484"/>
    </location>
</feature>
<dbReference type="InterPro" id="IPR000061">
    <property type="entry name" value="Surp"/>
</dbReference>
<dbReference type="PROSITE" id="PS50128">
    <property type="entry name" value="SURP"/>
    <property type="match status" value="1"/>
</dbReference>
<evidence type="ECO:0000256" key="5">
    <source>
        <dbReference type="ARBA" id="ARBA00023158"/>
    </source>
</evidence>